<feature type="compositionally biased region" description="Low complexity" evidence="1">
    <location>
        <begin position="626"/>
        <end position="643"/>
    </location>
</feature>
<dbReference type="OrthoDB" id="420046at2759"/>
<feature type="region of interest" description="Disordered" evidence="1">
    <location>
        <begin position="417"/>
        <end position="486"/>
    </location>
</feature>
<feature type="compositionally biased region" description="Basic and acidic residues" evidence="1">
    <location>
        <begin position="422"/>
        <end position="431"/>
    </location>
</feature>
<feature type="region of interest" description="Disordered" evidence="1">
    <location>
        <begin position="1"/>
        <end position="105"/>
    </location>
</feature>
<feature type="compositionally biased region" description="Basic residues" evidence="1">
    <location>
        <begin position="65"/>
        <end position="77"/>
    </location>
</feature>
<feature type="region of interest" description="Disordered" evidence="1">
    <location>
        <begin position="752"/>
        <end position="836"/>
    </location>
</feature>
<gene>
    <name evidence="2" type="ORF">CALCODRAFT_458667</name>
</gene>
<dbReference type="AlphaFoldDB" id="A0A165DIV2"/>
<dbReference type="InParanoid" id="A0A165DIV2"/>
<evidence type="ECO:0000313" key="2">
    <source>
        <dbReference type="EMBL" id="KZT52902.1"/>
    </source>
</evidence>
<feature type="region of interest" description="Disordered" evidence="1">
    <location>
        <begin position="620"/>
        <end position="650"/>
    </location>
</feature>
<feature type="compositionally biased region" description="Low complexity" evidence="1">
    <location>
        <begin position="826"/>
        <end position="836"/>
    </location>
</feature>
<organism evidence="2 3">
    <name type="scientific">Calocera cornea HHB12733</name>
    <dbReference type="NCBI Taxonomy" id="1353952"/>
    <lineage>
        <taxon>Eukaryota</taxon>
        <taxon>Fungi</taxon>
        <taxon>Dikarya</taxon>
        <taxon>Basidiomycota</taxon>
        <taxon>Agaricomycotina</taxon>
        <taxon>Dacrymycetes</taxon>
        <taxon>Dacrymycetales</taxon>
        <taxon>Dacrymycetaceae</taxon>
        <taxon>Calocera</taxon>
    </lineage>
</organism>
<dbReference type="PANTHER" id="PTHR48125:SF10">
    <property type="entry name" value="OS12G0136300 PROTEIN"/>
    <property type="match status" value="1"/>
</dbReference>
<feature type="compositionally biased region" description="Low complexity" evidence="1">
    <location>
        <begin position="756"/>
        <end position="812"/>
    </location>
</feature>
<feature type="compositionally biased region" description="Low complexity" evidence="1">
    <location>
        <begin position="174"/>
        <end position="195"/>
    </location>
</feature>
<proteinExistence type="predicted"/>
<feature type="compositionally biased region" description="Basic and acidic residues" evidence="1">
    <location>
        <begin position="449"/>
        <end position="459"/>
    </location>
</feature>
<feature type="compositionally biased region" description="Basic residues" evidence="1">
    <location>
        <begin position="439"/>
        <end position="448"/>
    </location>
</feature>
<dbReference type="PANTHER" id="PTHR48125">
    <property type="entry name" value="LP07818P1"/>
    <property type="match status" value="1"/>
</dbReference>
<accession>A0A165DIV2</accession>
<dbReference type="STRING" id="1353952.A0A165DIV2"/>
<feature type="region of interest" description="Disordered" evidence="1">
    <location>
        <begin position="145"/>
        <end position="222"/>
    </location>
</feature>
<feature type="compositionally biased region" description="Low complexity" evidence="1">
    <location>
        <begin position="1"/>
        <end position="12"/>
    </location>
</feature>
<reference evidence="2 3" key="1">
    <citation type="journal article" date="2016" name="Mol. Biol. Evol.">
        <title>Comparative Genomics of Early-Diverging Mushroom-Forming Fungi Provides Insights into the Origins of Lignocellulose Decay Capabilities.</title>
        <authorList>
            <person name="Nagy L.G."/>
            <person name="Riley R."/>
            <person name="Tritt A."/>
            <person name="Adam C."/>
            <person name="Daum C."/>
            <person name="Floudas D."/>
            <person name="Sun H."/>
            <person name="Yadav J.S."/>
            <person name="Pangilinan J."/>
            <person name="Larsson K.H."/>
            <person name="Matsuura K."/>
            <person name="Barry K."/>
            <person name="Labutti K."/>
            <person name="Kuo R."/>
            <person name="Ohm R.A."/>
            <person name="Bhattacharya S.S."/>
            <person name="Shirouzu T."/>
            <person name="Yoshinaga Y."/>
            <person name="Martin F.M."/>
            <person name="Grigoriev I.V."/>
            <person name="Hibbett D.S."/>
        </authorList>
    </citation>
    <scope>NUCLEOTIDE SEQUENCE [LARGE SCALE GENOMIC DNA]</scope>
    <source>
        <strain evidence="2 3">HHB12733</strain>
    </source>
</reference>
<name>A0A165DIV2_9BASI</name>
<dbReference type="EMBL" id="KV424052">
    <property type="protein sequence ID" value="KZT52902.1"/>
    <property type="molecule type" value="Genomic_DNA"/>
</dbReference>
<evidence type="ECO:0000313" key="3">
    <source>
        <dbReference type="Proteomes" id="UP000076842"/>
    </source>
</evidence>
<protein>
    <submittedName>
        <fullName evidence="2">Uncharacterized protein</fullName>
    </submittedName>
</protein>
<keyword evidence="3" id="KW-1185">Reference proteome</keyword>
<sequence length="914" mass="96675">MAAPAPAVVSPPLGKGVNGHALNGAATPASVSVEEADSDGESPEGAAVVVEEVEGEVPCPATAGGKKKKKKKGRKKKDAANGEVNGPSGAGAAGAGKRDKEPEPPVLCISRNKHWRYISSYHGPWLQLPVELLESLLALNVDVNASPPSSPSLPRRRTPLHSQLPPPSSHARRTSPSSPHTDSSSSSTALARLSPDGSGAGAAVDHPLSPFASGQRTPPPIDPSVFRSVASIRRLIDEASDLAVRAASGLSAASLANLPSHGQGQGAWGTAQGLGLGLGMNGGAGNDRGGGSMSAVRTHRLRALAVQRLAQAYRADEIAASVMVMQGASALDDIAQRVLRQEPNNADAKYVHFFHEKIPSRQLAESTPTTVLDELIATNPLHLEYYRTRGIVRCFRDEFPLACRDFTHAIRQSIQLRKARHAHDAEAEKKPNRPGGRGKAGKRGKRGGGGREHDHRHEPAYGNGNADEDEAGGGNGESARGATADPPSPLEAQCLFLRGAAYLQHAVFQIEQACLNLEGVRKPTSPDLPELRLCYLEHGSYGGTEMGNPDGPLGAREGSKLRAYRARLGDADFRSSVFGLIRKSVRDHERFLAHFDTLETGASFPGNLAERVEAAFLLSESQRPGQQQERQAQLAAHQASPQTHPAPPPLPFPDGPAAFTTYHPLLVESHFSILICHLLLGDFAGLLSAFQRTAMLVDGLEGYPIFLPARSMAQAEFVEVLERLAGGWRVGAMPHSLSIRRLAIEAPPPTVILDQAPSSAQSSSTSPAPSEDSSSTSTAAVSAPASTRMSTSSLPSSRSDTPVSVSAAPPSSNHKGKGVSYTYDEPSTPSPAASATSLAEHLDAVRMLLAPVMARQRRKAEKERADRAARVEKKKGLINIPLHGPRVEIVLAWLGAVHLPDLEGVPQPNSSTRT</sequence>
<dbReference type="Proteomes" id="UP000076842">
    <property type="component" value="Unassembled WGS sequence"/>
</dbReference>
<evidence type="ECO:0000256" key="1">
    <source>
        <dbReference type="SAM" id="MobiDB-lite"/>
    </source>
</evidence>